<feature type="transmembrane region" description="Helical" evidence="8">
    <location>
        <begin position="337"/>
        <end position="357"/>
    </location>
</feature>
<proteinExistence type="inferred from homology"/>
<organism evidence="9 10">
    <name type="scientific">Cohnella cholangitidis</name>
    <dbReference type="NCBI Taxonomy" id="2598458"/>
    <lineage>
        <taxon>Bacteria</taxon>
        <taxon>Bacillati</taxon>
        <taxon>Bacillota</taxon>
        <taxon>Bacilli</taxon>
        <taxon>Bacillales</taxon>
        <taxon>Paenibacillaceae</taxon>
        <taxon>Cohnella</taxon>
    </lineage>
</organism>
<reference evidence="9 10" key="1">
    <citation type="submission" date="2019-07" db="EMBL/GenBank/DDBJ databases">
        <authorList>
            <person name="Kim J.K."/>
            <person name="Cheong H.-M."/>
            <person name="Choi Y."/>
            <person name="Hwang K.J."/>
            <person name="Lee S."/>
            <person name="Choi C."/>
        </authorList>
    </citation>
    <scope>NUCLEOTIDE SEQUENCE [LARGE SCALE GENOMIC DNA]</scope>
    <source>
        <strain evidence="9 10">KS 22</strain>
    </source>
</reference>
<sequence>MIRISKYQLFASIVLFQIGTTIIFGFSSEAGRDAWIAALLSTVAGCCFIFLVSVMMRLQPGLTLVQWFPTQFGLGLGVPLAWLYPLLFIYVAGRIIGDIRFFVNMMMLPGTPVWAVIVPLMLVVSYILFSGLEVLCRIASILFPIILILFILEIMLLNGAKILHLDYLRPIMGAGWERVWDQWQLGISQTFGESILFAMFWTNLNTKDRKKLPKVMVIATLFTGVLISIMNLMNVMALGESVLQRSVFPNLTVLRLVSVADFLENLDALGMMYFTVTAFLKISFYLMAAVMAVKQLTLAKSNGLIIILVTSIASVMGLTMASNLSEHLEVAFNNFPRYLWLPLTIYLPLLLLIVAGIRTKWKKGQPFLPERQQQQ</sequence>
<dbReference type="NCBIfam" id="TIGR00912">
    <property type="entry name" value="2A0309"/>
    <property type="match status" value="1"/>
</dbReference>
<dbReference type="GO" id="GO:0009847">
    <property type="term" value="P:spore germination"/>
    <property type="evidence" value="ECO:0007669"/>
    <property type="project" value="InterPro"/>
</dbReference>
<dbReference type="PANTHER" id="PTHR34975:SF2">
    <property type="entry name" value="SPORE GERMINATION PROTEIN A2"/>
    <property type="match status" value="1"/>
</dbReference>
<dbReference type="InterPro" id="IPR004761">
    <property type="entry name" value="Spore_GerAB"/>
</dbReference>
<evidence type="ECO:0000256" key="2">
    <source>
        <dbReference type="ARBA" id="ARBA00007998"/>
    </source>
</evidence>
<keyword evidence="4" id="KW-0309">Germination</keyword>
<protein>
    <submittedName>
        <fullName evidence="9">GerAB/ArcD/ProY family transporter</fullName>
    </submittedName>
</protein>
<dbReference type="EMBL" id="CP041969">
    <property type="protein sequence ID" value="QMV43072.1"/>
    <property type="molecule type" value="Genomic_DNA"/>
</dbReference>
<dbReference type="AlphaFoldDB" id="A0A7G5C1I8"/>
<evidence type="ECO:0000256" key="7">
    <source>
        <dbReference type="ARBA" id="ARBA00023136"/>
    </source>
</evidence>
<feature type="transmembrane region" description="Helical" evidence="8">
    <location>
        <begin position="216"/>
        <end position="239"/>
    </location>
</feature>
<feature type="transmembrane region" description="Helical" evidence="8">
    <location>
        <begin position="67"/>
        <end position="91"/>
    </location>
</feature>
<dbReference type="Proteomes" id="UP000515679">
    <property type="component" value="Chromosome"/>
</dbReference>
<evidence type="ECO:0000313" key="9">
    <source>
        <dbReference type="EMBL" id="QMV43072.1"/>
    </source>
</evidence>
<keyword evidence="10" id="KW-1185">Reference proteome</keyword>
<comment type="similarity">
    <text evidence="2">Belongs to the amino acid-polyamine-organocation (APC) superfamily. Spore germination protein (SGP) (TC 2.A.3.9) family.</text>
</comment>
<evidence type="ECO:0000256" key="5">
    <source>
        <dbReference type="ARBA" id="ARBA00022692"/>
    </source>
</evidence>
<feature type="transmembrane region" description="Helical" evidence="8">
    <location>
        <begin position="141"/>
        <end position="163"/>
    </location>
</feature>
<dbReference type="RefSeq" id="WP_182299306.1">
    <property type="nucleotide sequence ID" value="NZ_CP041969.1"/>
</dbReference>
<dbReference type="PANTHER" id="PTHR34975">
    <property type="entry name" value="SPORE GERMINATION PROTEIN A2"/>
    <property type="match status" value="1"/>
</dbReference>
<name>A0A7G5C1I8_9BACL</name>
<evidence type="ECO:0000256" key="4">
    <source>
        <dbReference type="ARBA" id="ARBA00022544"/>
    </source>
</evidence>
<feature type="transmembrane region" description="Helical" evidence="8">
    <location>
        <begin position="304"/>
        <end position="325"/>
    </location>
</feature>
<dbReference type="KEGG" id="cchl:FPL14_19190"/>
<dbReference type="GO" id="GO:0016020">
    <property type="term" value="C:membrane"/>
    <property type="evidence" value="ECO:0007669"/>
    <property type="project" value="UniProtKB-SubCell"/>
</dbReference>
<feature type="transmembrane region" description="Helical" evidence="8">
    <location>
        <begin position="34"/>
        <end position="55"/>
    </location>
</feature>
<accession>A0A7G5C1I8</accession>
<keyword evidence="5 8" id="KW-0812">Transmembrane</keyword>
<dbReference type="Pfam" id="PF03845">
    <property type="entry name" value="Spore_permease"/>
    <property type="match status" value="1"/>
</dbReference>
<comment type="subcellular location">
    <subcellularLocation>
        <location evidence="1">Membrane</location>
        <topology evidence="1">Multi-pass membrane protein</topology>
    </subcellularLocation>
</comment>
<evidence type="ECO:0000256" key="3">
    <source>
        <dbReference type="ARBA" id="ARBA00022448"/>
    </source>
</evidence>
<feature type="transmembrane region" description="Helical" evidence="8">
    <location>
        <begin position="7"/>
        <end position="28"/>
    </location>
</feature>
<evidence type="ECO:0000256" key="6">
    <source>
        <dbReference type="ARBA" id="ARBA00022989"/>
    </source>
</evidence>
<keyword evidence="7 8" id="KW-0472">Membrane</keyword>
<feature type="transmembrane region" description="Helical" evidence="8">
    <location>
        <begin position="271"/>
        <end position="292"/>
    </location>
</feature>
<feature type="transmembrane region" description="Helical" evidence="8">
    <location>
        <begin position="111"/>
        <end position="129"/>
    </location>
</feature>
<keyword evidence="6 8" id="KW-1133">Transmembrane helix</keyword>
<gene>
    <name evidence="9" type="ORF">FPL14_19190</name>
</gene>
<evidence type="ECO:0000313" key="10">
    <source>
        <dbReference type="Proteomes" id="UP000515679"/>
    </source>
</evidence>
<evidence type="ECO:0000256" key="8">
    <source>
        <dbReference type="SAM" id="Phobius"/>
    </source>
</evidence>
<keyword evidence="3" id="KW-0813">Transport</keyword>
<evidence type="ECO:0000256" key="1">
    <source>
        <dbReference type="ARBA" id="ARBA00004141"/>
    </source>
</evidence>